<evidence type="ECO:0000313" key="10">
    <source>
        <dbReference type="EMBL" id="NYS47411.1"/>
    </source>
</evidence>
<feature type="transmembrane region" description="Helical" evidence="9">
    <location>
        <begin position="141"/>
        <end position="162"/>
    </location>
</feature>
<comment type="caution">
    <text evidence="10">The sequence shown here is derived from an EMBL/GenBank/DDBJ whole genome shotgun (WGS) entry which is preliminary data.</text>
</comment>
<keyword evidence="7 9" id="KW-0472">Membrane</keyword>
<keyword evidence="3 8" id="KW-0813">Transport</keyword>
<dbReference type="EMBL" id="JACBYF010000006">
    <property type="protein sequence ID" value="NYS47411.1"/>
    <property type="molecule type" value="Genomic_DNA"/>
</dbReference>
<dbReference type="Proteomes" id="UP000531840">
    <property type="component" value="Unassembled WGS sequence"/>
</dbReference>
<evidence type="ECO:0000256" key="2">
    <source>
        <dbReference type="ARBA" id="ARBA00008034"/>
    </source>
</evidence>
<evidence type="ECO:0000256" key="3">
    <source>
        <dbReference type="ARBA" id="ARBA00022448"/>
    </source>
</evidence>
<evidence type="ECO:0000256" key="4">
    <source>
        <dbReference type="ARBA" id="ARBA00022475"/>
    </source>
</evidence>
<feature type="transmembrane region" description="Helical" evidence="9">
    <location>
        <begin position="64"/>
        <end position="83"/>
    </location>
</feature>
<keyword evidence="5 8" id="KW-0812">Transmembrane</keyword>
<dbReference type="InterPro" id="IPR037294">
    <property type="entry name" value="ABC_BtuC-like"/>
</dbReference>
<dbReference type="RefSeq" id="WP_179941197.1">
    <property type="nucleotide sequence ID" value="NZ_JACBYF010000006.1"/>
</dbReference>
<keyword evidence="6 9" id="KW-1133">Transmembrane helix</keyword>
<feature type="transmembrane region" description="Helical" evidence="9">
    <location>
        <begin position="12"/>
        <end position="32"/>
    </location>
</feature>
<evidence type="ECO:0000256" key="6">
    <source>
        <dbReference type="ARBA" id="ARBA00022989"/>
    </source>
</evidence>
<keyword evidence="4" id="KW-1003">Cell membrane</keyword>
<reference evidence="10 11" key="1">
    <citation type="submission" date="2020-07" db="EMBL/GenBank/DDBJ databases">
        <title>MOT database genomes.</title>
        <authorList>
            <person name="Joseph S."/>
            <person name="Aduse-Opoku J."/>
            <person name="Hashim A."/>
            <person name="Wade W."/>
            <person name="Curtis M."/>
        </authorList>
    </citation>
    <scope>NUCLEOTIDE SEQUENCE [LARGE SCALE GENOMIC DNA]</scope>
    <source>
        <strain evidence="10 11">CIP 106318</strain>
    </source>
</reference>
<keyword evidence="11" id="KW-1185">Reference proteome</keyword>
<proteinExistence type="inferred from homology"/>
<organism evidence="10 11">
    <name type="scientific">Gemelliphila palaticanis</name>
    <dbReference type="NCBI Taxonomy" id="81950"/>
    <lineage>
        <taxon>Bacteria</taxon>
        <taxon>Bacillati</taxon>
        <taxon>Bacillota</taxon>
        <taxon>Bacilli</taxon>
        <taxon>Bacillales</taxon>
        <taxon>Gemellaceae</taxon>
        <taxon>Gemelliphila</taxon>
    </lineage>
</organism>
<evidence type="ECO:0000256" key="9">
    <source>
        <dbReference type="SAM" id="Phobius"/>
    </source>
</evidence>
<evidence type="ECO:0000256" key="8">
    <source>
        <dbReference type="RuleBase" id="RU003943"/>
    </source>
</evidence>
<evidence type="ECO:0000256" key="1">
    <source>
        <dbReference type="ARBA" id="ARBA00004651"/>
    </source>
</evidence>
<dbReference type="CDD" id="cd06550">
    <property type="entry name" value="TM_ABC_iron-siderophores_like"/>
    <property type="match status" value="1"/>
</dbReference>
<dbReference type="Gene3D" id="1.10.3470.10">
    <property type="entry name" value="ABC transporter involved in vitamin B12 uptake, BtuC"/>
    <property type="match status" value="1"/>
</dbReference>
<accession>A0ABX2T315</accession>
<protein>
    <submittedName>
        <fullName evidence="10">Metal ABC transporter permease</fullName>
    </submittedName>
</protein>
<evidence type="ECO:0000313" key="11">
    <source>
        <dbReference type="Proteomes" id="UP000531840"/>
    </source>
</evidence>
<feature type="transmembrane region" description="Helical" evidence="9">
    <location>
        <begin position="182"/>
        <end position="213"/>
    </location>
</feature>
<feature type="transmembrane region" description="Helical" evidence="9">
    <location>
        <begin position="253"/>
        <end position="273"/>
    </location>
</feature>
<dbReference type="InterPro" id="IPR001626">
    <property type="entry name" value="ABC_TroCD"/>
</dbReference>
<comment type="similarity">
    <text evidence="2 8">Belongs to the ABC-3 integral membrane protein family.</text>
</comment>
<evidence type="ECO:0000256" key="5">
    <source>
        <dbReference type="ARBA" id="ARBA00022692"/>
    </source>
</evidence>
<evidence type="ECO:0000256" key="7">
    <source>
        <dbReference type="ARBA" id="ARBA00023136"/>
    </source>
</evidence>
<gene>
    <name evidence="10" type="ORF">HZY85_04265</name>
</gene>
<feature type="transmembrane region" description="Helical" evidence="9">
    <location>
        <begin position="225"/>
        <end position="247"/>
    </location>
</feature>
<dbReference type="PANTHER" id="PTHR30477">
    <property type="entry name" value="ABC-TRANSPORTER METAL-BINDING PROTEIN"/>
    <property type="match status" value="1"/>
</dbReference>
<feature type="transmembrane region" description="Helical" evidence="9">
    <location>
        <begin position="95"/>
        <end position="114"/>
    </location>
</feature>
<sequence length="300" mass="32862">MFNILNSYTAQIVSLGTVLLGVVCGLIGTFAVLKKESLVGDTVSHAALPGICFSYILTGEKELTILLIGALISGLMAYMLINFISKTTNINFNNILALVLSTFFGFGIVLITYIQKLPGANKAGLNKFIFGQSAAILKSDVYLIISVLLIVLIFLAIYWFKFKIIIFDKIYAETIYGEKVKYINFIMSFLIVICVVIGLEIVGVILMSSLLIVPAVSARQWSNNFNIVTLLSMLIGGGAGFVGSAISSSDLNLPTGPVIILILSIVVFFSLIFSNKRGLLKKYIYKKNRQKEIIKELTEL</sequence>
<name>A0ABX2T315_9BACL</name>
<comment type="subcellular location">
    <subcellularLocation>
        <location evidence="1 8">Cell membrane</location>
        <topology evidence="1 8">Multi-pass membrane protein</topology>
    </subcellularLocation>
</comment>
<dbReference type="PANTHER" id="PTHR30477:SF3">
    <property type="entry name" value="METAL TRANSPORT SYSTEM MEMBRANE PROTEIN CT_069-RELATED"/>
    <property type="match status" value="1"/>
</dbReference>
<dbReference type="SUPFAM" id="SSF81345">
    <property type="entry name" value="ABC transporter involved in vitamin B12 uptake, BtuC"/>
    <property type="match status" value="1"/>
</dbReference>
<dbReference type="Pfam" id="PF00950">
    <property type="entry name" value="ABC-3"/>
    <property type="match status" value="1"/>
</dbReference>